<sequence>MIVFDGSGSMSEMGFNDLAEPRIFDARRALHRAVPPIAKLRRLGLSIYGPGENANRCANITRHFAPMADAAGPLLATVDALEPAGPTPLTAAVAQAAETLDYRNRPATIVLVTDGKETCSGATCQLAAHLAHDGADLTVHVIGFRVRPEHFDWNAGLDMGTDTAAACLAEATGGKYIAAESIDDLVSAMSVTLGCPVYGALE</sequence>
<proteinExistence type="predicted"/>
<dbReference type="EMBL" id="JAEKPD010000006">
    <property type="protein sequence ID" value="MBJ3762370.1"/>
    <property type="molecule type" value="Genomic_DNA"/>
</dbReference>
<accession>A0A934IF90</accession>
<name>A0A934IF90_9RHOB</name>
<gene>
    <name evidence="2" type="ORF">ILP92_06395</name>
</gene>
<comment type="caution">
    <text evidence="2">The sequence shown here is derived from an EMBL/GenBank/DDBJ whole genome shotgun (WGS) entry which is preliminary data.</text>
</comment>
<reference evidence="2" key="1">
    <citation type="submission" date="2020-12" db="EMBL/GenBank/DDBJ databases">
        <title>Bacterial taxonomy.</title>
        <authorList>
            <person name="Pan X."/>
        </authorList>
    </citation>
    <scope>NUCLEOTIDE SEQUENCE</scope>
    <source>
        <strain evidence="2">KCTC 52957</strain>
    </source>
</reference>
<dbReference type="Gene3D" id="3.40.50.410">
    <property type="entry name" value="von Willebrand factor, type A domain"/>
    <property type="match status" value="1"/>
</dbReference>
<feature type="domain" description="VWFA" evidence="1">
    <location>
        <begin position="1"/>
        <end position="144"/>
    </location>
</feature>
<dbReference type="InterPro" id="IPR036465">
    <property type="entry name" value="vWFA_dom_sf"/>
</dbReference>
<dbReference type="PROSITE" id="PS50234">
    <property type="entry name" value="VWFA"/>
    <property type="match status" value="1"/>
</dbReference>
<dbReference type="Proteomes" id="UP000642488">
    <property type="component" value="Unassembled WGS sequence"/>
</dbReference>
<dbReference type="SUPFAM" id="SSF53300">
    <property type="entry name" value="vWA-like"/>
    <property type="match status" value="1"/>
</dbReference>
<evidence type="ECO:0000259" key="1">
    <source>
        <dbReference type="PROSITE" id="PS50234"/>
    </source>
</evidence>
<protein>
    <submittedName>
        <fullName evidence="2">VWA domain-containing protein</fullName>
    </submittedName>
</protein>
<organism evidence="2 3">
    <name type="scientific">Palleronia pontilimi</name>
    <dbReference type="NCBI Taxonomy" id="1964209"/>
    <lineage>
        <taxon>Bacteria</taxon>
        <taxon>Pseudomonadati</taxon>
        <taxon>Pseudomonadota</taxon>
        <taxon>Alphaproteobacteria</taxon>
        <taxon>Rhodobacterales</taxon>
        <taxon>Roseobacteraceae</taxon>
        <taxon>Palleronia</taxon>
    </lineage>
</organism>
<dbReference type="AlphaFoldDB" id="A0A934IF90"/>
<evidence type="ECO:0000313" key="2">
    <source>
        <dbReference type="EMBL" id="MBJ3762370.1"/>
    </source>
</evidence>
<evidence type="ECO:0000313" key="3">
    <source>
        <dbReference type="Proteomes" id="UP000642488"/>
    </source>
</evidence>
<keyword evidence="3" id="KW-1185">Reference proteome</keyword>
<dbReference type="Pfam" id="PF13519">
    <property type="entry name" value="VWA_2"/>
    <property type="match status" value="1"/>
</dbReference>
<dbReference type="InterPro" id="IPR002035">
    <property type="entry name" value="VWF_A"/>
</dbReference>